<dbReference type="InterPro" id="IPR002104">
    <property type="entry name" value="Integrase_catalytic"/>
</dbReference>
<dbReference type="PROSITE" id="PS00356">
    <property type="entry name" value="HTH_LACI_1"/>
    <property type="match status" value="1"/>
</dbReference>
<reference evidence="6 7" key="1">
    <citation type="submission" date="2018-03" db="EMBL/GenBank/DDBJ databases">
        <title>Genomic Encyclopedia of Type Strains, Phase III (KMG-III): the genomes of soil and plant-associated and newly described type strains.</title>
        <authorList>
            <person name="Whitman W."/>
        </authorList>
    </citation>
    <scope>NUCLEOTIDE SEQUENCE [LARGE SCALE GENOMIC DNA]</scope>
    <source>
        <strain evidence="6 7">CGMCC 4.7097</strain>
    </source>
</reference>
<dbReference type="InterPro" id="IPR013762">
    <property type="entry name" value="Integrase-like_cat_sf"/>
</dbReference>
<keyword evidence="2" id="KW-0238">DNA-binding</keyword>
<evidence type="ECO:0000313" key="7">
    <source>
        <dbReference type="Proteomes" id="UP000241118"/>
    </source>
</evidence>
<evidence type="ECO:0000256" key="1">
    <source>
        <dbReference type="ARBA" id="ARBA00023015"/>
    </source>
</evidence>
<keyword evidence="4" id="KW-0233">DNA recombination</keyword>
<evidence type="ECO:0000259" key="5">
    <source>
        <dbReference type="PROSITE" id="PS50932"/>
    </source>
</evidence>
<evidence type="ECO:0000256" key="4">
    <source>
        <dbReference type="ARBA" id="ARBA00023172"/>
    </source>
</evidence>
<keyword evidence="3" id="KW-0804">Transcription</keyword>
<dbReference type="SMART" id="SM00354">
    <property type="entry name" value="HTH_LACI"/>
    <property type="match status" value="1"/>
</dbReference>
<dbReference type="GO" id="GO:0003700">
    <property type="term" value="F:DNA-binding transcription factor activity"/>
    <property type="evidence" value="ECO:0007669"/>
    <property type="project" value="TreeGrafter"/>
</dbReference>
<dbReference type="InterPro" id="IPR011010">
    <property type="entry name" value="DNA_brk_join_enz"/>
</dbReference>
<feature type="domain" description="HTH lacI-type" evidence="5">
    <location>
        <begin position="126"/>
        <end position="180"/>
    </location>
</feature>
<dbReference type="Gene3D" id="1.10.260.40">
    <property type="entry name" value="lambda repressor-like DNA-binding domains"/>
    <property type="match status" value="1"/>
</dbReference>
<dbReference type="PANTHER" id="PTHR30146:SF109">
    <property type="entry name" value="HTH-TYPE TRANSCRIPTIONAL REGULATOR GALS"/>
    <property type="match status" value="1"/>
</dbReference>
<dbReference type="PANTHER" id="PTHR30146">
    <property type="entry name" value="LACI-RELATED TRANSCRIPTIONAL REPRESSOR"/>
    <property type="match status" value="1"/>
</dbReference>
<gene>
    <name evidence="6" type="ORF">B0I31_105573</name>
</gene>
<proteinExistence type="predicted"/>
<name>A0A2P8IAV7_SACCR</name>
<dbReference type="CDD" id="cd01392">
    <property type="entry name" value="HTH_LacI"/>
    <property type="match status" value="1"/>
</dbReference>
<dbReference type="EMBL" id="PYAX01000005">
    <property type="protein sequence ID" value="PSL55604.1"/>
    <property type="molecule type" value="Genomic_DNA"/>
</dbReference>
<evidence type="ECO:0000256" key="2">
    <source>
        <dbReference type="ARBA" id="ARBA00023125"/>
    </source>
</evidence>
<dbReference type="Pfam" id="PF00356">
    <property type="entry name" value="LacI"/>
    <property type="match status" value="1"/>
</dbReference>
<dbReference type="SUPFAM" id="SSF56349">
    <property type="entry name" value="DNA breaking-rejoining enzymes"/>
    <property type="match status" value="1"/>
</dbReference>
<dbReference type="AlphaFoldDB" id="A0A2P8IAV7"/>
<dbReference type="InterPro" id="IPR000843">
    <property type="entry name" value="HTH_LacI"/>
</dbReference>
<dbReference type="SUPFAM" id="SSF47413">
    <property type="entry name" value="lambda repressor-like DNA-binding domains"/>
    <property type="match status" value="1"/>
</dbReference>
<dbReference type="GO" id="GO:0015074">
    <property type="term" value="P:DNA integration"/>
    <property type="evidence" value="ECO:0007669"/>
    <property type="project" value="InterPro"/>
</dbReference>
<protein>
    <submittedName>
        <fullName evidence="6">Phage integrase family protein</fullName>
    </submittedName>
</protein>
<dbReference type="GO" id="GO:0000976">
    <property type="term" value="F:transcription cis-regulatory region binding"/>
    <property type="evidence" value="ECO:0007669"/>
    <property type="project" value="TreeGrafter"/>
</dbReference>
<dbReference type="GO" id="GO:0006310">
    <property type="term" value="P:DNA recombination"/>
    <property type="evidence" value="ECO:0007669"/>
    <property type="project" value="UniProtKB-KW"/>
</dbReference>
<sequence>MTTALGVLLVAERAALLSGRDDEFVAIVTKGFTGMRWGELVGLECDYVREASIRVEWQLYELDTGELHRCPPKDDSHRTIDIPQWHAELLTAHLAHKAPPPCSCHGRSYVFSGHRAANGAARAVGAKLVDVARLAGVSTGTVSAVLNRPEAVRPATRRDVEAAIAELGYVRGGAVGALASHWRRNGFATWLFKPAVSGWYPRKAPSPARPVPIVGNPWPGIPVRGRNAAGRADACWLPIAEGLTPHGLRHTHRTLLVELGVPAKLIDERIGHEDGSVQGRYTHVTPLMRERLVEDLTGLWEAALTARREMYPTSPVRALDWLLRST</sequence>
<keyword evidence="1" id="KW-0805">Transcription regulation</keyword>
<dbReference type="Pfam" id="PF00589">
    <property type="entry name" value="Phage_integrase"/>
    <property type="match status" value="1"/>
</dbReference>
<organism evidence="6 7">
    <name type="scientific">Saccharothrix carnea</name>
    <dbReference type="NCBI Taxonomy" id="1280637"/>
    <lineage>
        <taxon>Bacteria</taxon>
        <taxon>Bacillati</taxon>
        <taxon>Actinomycetota</taxon>
        <taxon>Actinomycetes</taxon>
        <taxon>Pseudonocardiales</taxon>
        <taxon>Pseudonocardiaceae</taxon>
        <taxon>Saccharothrix</taxon>
    </lineage>
</organism>
<evidence type="ECO:0000313" key="6">
    <source>
        <dbReference type="EMBL" id="PSL55604.1"/>
    </source>
</evidence>
<dbReference type="Gene3D" id="1.10.443.10">
    <property type="entry name" value="Intergrase catalytic core"/>
    <property type="match status" value="1"/>
</dbReference>
<dbReference type="PROSITE" id="PS50932">
    <property type="entry name" value="HTH_LACI_2"/>
    <property type="match status" value="1"/>
</dbReference>
<dbReference type="InterPro" id="IPR010982">
    <property type="entry name" value="Lambda_DNA-bd_dom_sf"/>
</dbReference>
<comment type="caution">
    <text evidence="6">The sequence shown here is derived from an EMBL/GenBank/DDBJ whole genome shotgun (WGS) entry which is preliminary data.</text>
</comment>
<evidence type="ECO:0000256" key="3">
    <source>
        <dbReference type="ARBA" id="ARBA00023163"/>
    </source>
</evidence>
<accession>A0A2P8IAV7</accession>
<keyword evidence="7" id="KW-1185">Reference proteome</keyword>
<dbReference type="Proteomes" id="UP000241118">
    <property type="component" value="Unassembled WGS sequence"/>
</dbReference>